<reference evidence="2 3" key="1">
    <citation type="submission" date="2023-02" db="EMBL/GenBank/DDBJ databases">
        <title>Genome sequence of Sphingomonas naphthae.</title>
        <authorList>
            <person name="Kim S."/>
            <person name="Heo J."/>
            <person name="Kwon S.-W."/>
        </authorList>
    </citation>
    <scope>NUCLEOTIDE SEQUENCE [LARGE SCALE GENOMIC DNA]</scope>
    <source>
        <strain evidence="2 3">KACC 18716</strain>
    </source>
</reference>
<dbReference type="SUPFAM" id="SSF54593">
    <property type="entry name" value="Glyoxalase/Bleomycin resistance protein/Dihydroxybiphenyl dioxygenase"/>
    <property type="match status" value="1"/>
</dbReference>
<accession>A0ABY7TK93</accession>
<dbReference type="InterPro" id="IPR029068">
    <property type="entry name" value="Glyas_Bleomycin-R_OHBP_Dase"/>
</dbReference>
<dbReference type="Pfam" id="PF18029">
    <property type="entry name" value="Glyoxalase_6"/>
    <property type="match status" value="1"/>
</dbReference>
<gene>
    <name evidence="2" type="ORF">PQ455_00015</name>
</gene>
<dbReference type="Proteomes" id="UP001220395">
    <property type="component" value="Chromosome"/>
</dbReference>
<dbReference type="InterPro" id="IPR041581">
    <property type="entry name" value="Glyoxalase_6"/>
</dbReference>
<dbReference type="Gene3D" id="3.10.180.10">
    <property type="entry name" value="2,3-Dihydroxybiphenyl 1,2-Dioxygenase, domain 1"/>
    <property type="match status" value="1"/>
</dbReference>
<protein>
    <submittedName>
        <fullName evidence="2">VOC family protein</fullName>
    </submittedName>
</protein>
<name>A0ABY7TK93_9SPHN</name>
<dbReference type="EMBL" id="CP117411">
    <property type="protein sequence ID" value="WCT73653.1"/>
    <property type="molecule type" value="Genomic_DNA"/>
</dbReference>
<keyword evidence="3" id="KW-1185">Reference proteome</keyword>
<dbReference type="RefSeq" id="WP_273688063.1">
    <property type="nucleotide sequence ID" value="NZ_CP117411.1"/>
</dbReference>
<organism evidence="2 3">
    <name type="scientific">Sphingomonas naphthae</name>
    <dbReference type="NCBI Taxonomy" id="1813468"/>
    <lineage>
        <taxon>Bacteria</taxon>
        <taxon>Pseudomonadati</taxon>
        <taxon>Pseudomonadota</taxon>
        <taxon>Alphaproteobacteria</taxon>
        <taxon>Sphingomonadales</taxon>
        <taxon>Sphingomonadaceae</taxon>
        <taxon>Sphingomonas</taxon>
    </lineage>
</organism>
<sequence length="138" mass="14462">MGAPARLLVNIDVPNVAAGEAFYAGLFGLTAGRRFGDTVVELLGLEAPLYLIARPAGPRDEAYGSVARDYGRHWTPVHLDVAVEDIEAASARAVALGAIAEGGVREAGYGRIATFADPFGHGFCLIQFTPEGYDAVAD</sequence>
<evidence type="ECO:0000313" key="2">
    <source>
        <dbReference type="EMBL" id="WCT73653.1"/>
    </source>
</evidence>
<feature type="domain" description="VOC" evidence="1">
    <location>
        <begin position="5"/>
        <end position="128"/>
    </location>
</feature>
<dbReference type="PROSITE" id="PS51819">
    <property type="entry name" value="VOC"/>
    <property type="match status" value="1"/>
</dbReference>
<dbReference type="InterPro" id="IPR037523">
    <property type="entry name" value="VOC_core"/>
</dbReference>
<proteinExistence type="predicted"/>
<evidence type="ECO:0000259" key="1">
    <source>
        <dbReference type="PROSITE" id="PS51819"/>
    </source>
</evidence>
<evidence type="ECO:0000313" key="3">
    <source>
        <dbReference type="Proteomes" id="UP001220395"/>
    </source>
</evidence>